<protein>
    <submittedName>
        <fullName evidence="1">Uncharacterized protein</fullName>
    </submittedName>
</protein>
<reference evidence="1 2" key="1">
    <citation type="journal article" date="2020" name="Cell">
        <title>Large-Scale Comparative Analyses of Tick Genomes Elucidate Their Genetic Diversity and Vector Capacities.</title>
        <authorList>
            <consortium name="Tick Genome and Microbiome Consortium (TIGMIC)"/>
            <person name="Jia N."/>
            <person name="Wang J."/>
            <person name="Shi W."/>
            <person name="Du L."/>
            <person name="Sun Y."/>
            <person name="Zhan W."/>
            <person name="Jiang J.F."/>
            <person name="Wang Q."/>
            <person name="Zhang B."/>
            <person name="Ji P."/>
            <person name="Bell-Sakyi L."/>
            <person name="Cui X.M."/>
            <person name="Yuan T.T."/>
            <person name="Jiang B.G."/>
            <person name="Yang W.F."/>
            <person name="Lam T.T."/>
            <person name="Chang Q.C."/>
            <person name="Ding S.J."/>
            <person name="Wang X.J."/>
            <person name="Zhu J.G."/>
            <person name="Ruan X.D."/>
            <person name="Zhao L."/>
            <person name="Wei J.T."/>
            <person name="Ye R.Z."/>
            <person name="Que T.C."/>
            <person name="Du C.H."/>
            <person name="Zhou Y.H."/>
            <person name="Cheng J.X."/>
            <person name="Dai P.F."/>
            <person name="Guo W.B."/>
            <person name="Han X.H."/>
            <person name="Huang E.J."/>
            <person name="Li L.F."/>
            <person name="Wei W."/>
            <person name="Gao Y.C."/>
            <person name="Liu J.Z."/>
            <person name="Shao H.Z."/>
            <person name="Wang X."/>
            <person name="Wang C.C."/>
            <person name="Yang T.C."/>
            <person name="Huo Q.B."/>
            <person name="Li W."/>
            <person name="Chen H.Y."/>
            <person name="Chen S.E."/>
            <person name="Zhou L.G."/>
            <person name="Ni X.B."/>
            <person name="Tian J.H."/>
            <person name="Sheng Y."/>
            <person name="Liu T."/>
            <person name="Pan Y.S."/>
            <person name="Xia L.Y."/>
            <person name="Li J."/>
            <person name="Zhao F."/>
            <person name="Cao W.C."/>
        </authorList>
    </citation>
    <scope>NUCLEOTIDE SEQUENCE [LARGE SCALE GENOMIC DNA]</scope>
    <source>
        <strain evidence="1">Iper-2018</strain>
    </source>
</reference>
<proteinExistence type="predicted"/>
<evidence type="ECO:0000313" key="2">
    <source>
        <dbReference type="Proteomes" id="UP000805193"/>
    </source>
</evidence>
<keyword evidence="2" id="KW-1185">Reference proteome</keyword>
<sequence length="448" mass="49355">MPDNGAHNHLRRRGATRRSDVLEGRLRRQPRRPRPPRRGRRRLLRLRPDVPRRPDGSQVSTGRPRRSRSVMPPPSADLYPAQPIAIPSLPMDSYRLPPTLNSGFFGTLHQQCGASSSAPTNSTLSTDRDMKDAPSPPHRSMDDDELVLTSPRTSITDSDGLSSLSEGSMEGLSESESITDVTPLHSPYMCDSPIPTRKLPRSKLTLPESILLSNGCARADDTSSGSDSDNSGSFAGTRRKTSVKLASGKVRLGAANKHRQQSDAVDLQLLVDAIRRLEAHQCEQGQSSRTRKSGGGGDEGQSSSTTSSSSLAKNRKNMSFSNEEVQRIDRENQRLLKRILAQQNRPRPKFDARSQSRLAPSAINRQRQQRQIEVENLALFKRIESAKPSREVTSSQECAGHMQRSRSHSLSLTRHNLPPSSAVLAGPSVPPLGGVTKHFPPRQKHHSH</sequence>
<gene>
    <name evidence="1" type="ORF">HPB47_003310</name>
</gene>
<name>A0AC60PJ71_IXOPE</name>
<accession>A0AC60PJ71</accession>
<organism evidence="1 2">
    <name type="scientific">Ixodes persulcatus</name>
    <name type="common">Taiga tick</name>
    <dbReference type="NCBI Taxonomy" id="34615"/>
    <lineage>
        <taxon>Eukaryota</taxon>
        <taxon>Metazoa</taxon>
        <taxon>Ecdysozoa</taxon>
        <taxon>Arthropoda</taxon>
        <taxon>Chelicerata</taxon>
        <taxon>Arachnida</taxon>
        <taxon>Acari</taxon>
        <taxon>Parasitiformes</taxon>
        <taxon>Ixodida</taxon>
        <taxon>Ixodoidea</taxon>
        <taxon>Ixodidae</taxon>
        <taxon>Ixodinae</taxon>
        <taxon>Ixodes</taxon>
    </lineage>
</organism>
<evidence type="ECO:0000313" key="1">
    <source>
        <dbReference type="EMBL" id="KAG0420736.1"/>
    </source>
</evidence>
<dbReference type="Proteomes" id="UP000805193">
    <property type="component" value="Unassembled WGS sequence"/>
</dbReference>
<comment type="caution">
    <text evidence="1">The sequence shown here is derived from an EMBL/GenBank/DDBJ whole genome shotgun (WGS) entry which is preliminary data.</text>
</comment>
<dbReference type="EMBL" id="JABSTQ010010479">
    <property type="protein sequence ID" value="KAG0420736.1"/>
    <property type="molecule type" value="Genomic_DNA"/>
</dbReference>